<feature type="chain" id="PRO_5039030066" evidence="5">
    <location>
        <begin position="25"/>
        <end position="398"/>
    </location>
</feature>
<keyword evidence="4" id="KW-0029">Amino-acid transport</keyword>
<organism evidence="7 8">
    <name type="scientific">Tropheryma whipplei (strain Twist)</name>
    <name type="common">Whipple's bacillus</name>
    <dbReference type="NCBI Taxonomy" id="203267"/>
    <lineage>
        <taxon>Bacteria</taxon>
        <taxon>Bacillati</taxon>
        <taxon>Actinomycetota</taxon>
        <taxon>Actinomycetes</taxon>
        <taxon>Micrococcales</taxon>
        <taxon>Tropherymataceae</taxon>
        <taxon>Tropheryma</taxon>
    </lineage>
</organism>
<evidence type="ECO:0000256" key="4">
    <source>
        <dbReference type="ARBA" id="ARBA00022970"/>
    </source>
</evidence>
<evidence type="ECO:0000313" key="7">
    <source>
        <dbReference type="EMBL" id="AAO44658.1"/>
    </source>
</evidence>
<dbReference type="Pfam" id="PF13458">
    <property type="entry name" value="Peripla_BP_6"/>
    <property type="match status" value="1"/>
</dbReference>
<evidence type="ECO:0000256" key="2">
    <source>
        <dbReference type="ARBA" id="ARBA00022448"/>
    </source>
</evidence>
<evidence type="ECO:0000313" key="8">
    <source>
        <dbReference type="Proteomes" id="UP000002200"/>
    </source>
</evidence>
<comment type="similarity">
    <text evidence="1">Belongs to the leucine-binding protein family.</text>
</comment>
<dbReference type="EMBL" id="AE014184">
    <property type="protein sequence ID" value="AAO44658.1"/>
    <property type="molecule type" value="Genomic_DNA"/>
</dbReference>
<dbReference type="HOGENOM" id="CLU_027128_6_0_11"/>
<dbReference type="PRINTS" id="PR00337">
    <property type="entry name" value="LEUILEVALBP"/>
</dbReference>
<dbReference type="PANTHER" id="PTHR47151:SF2">
    <property type="entry name" value="AMINO ACID BINDING PROTEIN"/>
    <property type="match status" value="1"/>
</dbReference>
<dbReference type="KEGG" id="twh:TWT_561"/>
<dbReference type="PROSITE" id="PS51257">
    <property type="entry name" value="PROKAR_LIPOPROTEIN"/>
    <property type="match status" value="1"/>
</dbReference>
<keyword evidence="3 5" id="KW-0732">Signal</keyword>
<dbReference type="eggNOG" id="COG0683">
    <property type="taxonomic scope" value="Bacteria"/>
</dbReference>
<feature type="domain" description="Leucine-binding protein" evidence="6">
    <location>
        <begin position="65"/>
        <end position="391"/>
    </location>
</feature>
<dbReference type="InterPro" id="IPR028082">
    <property type="entry name" value="Peripla_BP_I"/>
</dbReference>
<feature type="signal peptide" evidence="5">
    <location>
        <begin position="1"/>
        <end position="24"/>
    </location>
</feature>
<dbReference type="CDD" id="cd06342">
    <property type="entry name" value="PBP1_ABC_LIVBP-like"/>
    <property type="match status" value="1"/>
</dbReference>
<dbReference type="InterPro" id="IPR028081">
    <property type="entry name" value="Leu-bd"/>
</dbReference>
<dbReference type="AlphaFoldDB" id="Q83MT4"/>
<dbReference type="RefSeq" id="WP_011102644.1">
    <property type="nucleotide sequence ID" value="NC_004572.3"/>
</dbReference>
<reference evidence="7 8" key="1">
    <citation type="journal article" date="2003" name="Genome Res.">
        <title>Tropheryma whipplei twist: a human pathogenic Actinobacteria with a reduced genome.</title>
        <authorList>
            <person name="Raoult D."/>
            <person name="Ogata H."/>
            <person name="Audic S."/>
            <person name="Robert C."/>
            <person name="Suhre K."/>
            <person name="Drancourt M."/>
            <person name="Claverie J.-M."/>
        </authorList>
    </citation>
    <scope>NUCLEOTIDE SEQUENCE [LARGE SCALE GENOMIC DNA]</scope>
    <source>
        <strain evidence="7 8">Twist</strain>
    </source>
</reference>
<protein>
    <submittedName>
        <fullName evidence="7">Branched-chain amino acid ABC transporter substrate-binding protein</fullName>
    </submittedName>
</protein>
<keyword evidence="2" id="KW-0813">Transport</keyword>
<name>Q83MT4_TROWT</name>
<dbReference type="PANTHER" id="PTHR47151">
    <property type="entry name" value="LEU/ILE/VAL-BINDING ABC TRANSPORTER SUBUNIT"/>
    <property type="match status" value="1"/>
</dbReference>
<dbReference type="Proteomes" id="UP000002200">
    <property type="component" value="Chromosome"/>
</dbReference>
<dbReference type="SUPFAM" id="SSF53822">
    <property type="entry name" value="Periplasmic binding protein-like I"/>
    <property type="match status" value="1"/>
</dbReference>
<evidence type="ECO:0000256" key="5">
    <source>
        <dbReference type="SAM" id="SignalP"/>
    </source>
</evidence>
<accession>Q83MT4</accession>
<evidence type="ECO:0000259" key="6">
    <source>
        <dbReference type="Pfam" id="PF13458"/>
    </source>
</evidence>
<proteinExistence type="inferred from homology"/>
<dbReference type="InterPro" id="IPR000709">
    <property type="entry name" value="Leu_Ile_Val-bd"/>
</dbReference>
<sequence>MNKLRVRVLFAASAALLFFSGCFGSGDNKSSAEHIVLPKVTAPVSFKNALFPAGDGKAVCPKGLSIAYVGIVTGPNAAFGKSINEAFQLAVKQHNDNNPGCQVTGKVFDTEGSPDKAPGVVAQVIGDSSIVAVLGPAFSGENQAVGGIFETARLVHITPSATLPTLSSHGWKTFFRAASTDLEQSTGVIALLEKLEAKKTFVVSDDSAYGKFLGDLVKKGVDLAGSDGIITGSRDFSSVVAKVVSSGADSVFFAGYYPEAAAFFTQLRGAGFNGYLVVPDGSLDRNLSKLAGQAAVGVYAVCPCTDDSQVAGFGDAMKKAYGHYPGIYSSSAYDVTTILLRGIDSGRTSRSSLLDWVRGYDAYGVSGHYKFKANGDLQHTRLYFYRFDESGAPVLVGE</sequence>
<dbReference type="Gene3D" id="3.40.50.2300">
    <property type="match status" value="2"/>
</dbReference>
<dbReference type="GO" id="GO:0006865">
    <property type="term" value="P:amino acid transport"/>
    <property type="evidence" value="ECO:0007669"/>
    <property type="project" value="UniProtKB-KW"/>
</dbReference>
<gene>
    <name evidence="7" type="ordered locus">TWT_561</name>
</gene>
<keyword evidence="8" id="KW-1185">Reference proteome</keyword>
<evidence type="ECO:0000256" key="1">
    <source>
        <dbReference type="ARBA" id="ARBA00010062"/>
    </source>
</evidence>
<evidence type="ECO:0000256" key="3">
    <source>
        <dbReference type="ARBA" id="ARBA00022729"/>
    </source>
</evidence>
<dbReference type="STRING" id="203267.TWT_561"/>